<dbReference type="SUPFAM" id="SSF56784">
    <property type="entry name" value="HAD-like"/>
    <property type="match status" value="1"/>
</dbReference>
<dbReference type="NCBIfam" id="TIGR01490">
    <property type="entry name" value="HAD-SF-IB-hyp1"/>
    <property type="match status" value="1"/>
</dbReference>
<evidence type="ECO:0000256" key="1">
    <source>
        <dbReference type="ARBA" id="ARBA00022723"/>
    </source>
</evidence>
<evidence type="ECO:0000313" key="4">
    <source>
        <dbReference type="EMBL" id="TFZ83207.1"/>
    </source>
</evidence>
<dbReference type="NCBIfam" id="TIGR01488">
    <property type="entry name" value="HAD-SF-IB"/>
    <property type="match status" value="1"/>
</dbReference>
<evidence type="ECO:0000256" key="3">
    <source>
        <dbReference type="ARBA" id="ARBA00022842"/>
    </source>
</evidence>
<protein>
    <submittedName>
        <fullName evidence="4">HAD family hydrolase</fullName>
    </submittedName>
</protein>
<dbReference type="GO" id="GO:0046872">
    <property type="term" value="F:metal ion binding"/>
    <property type="evidence" value="ECO:0007669"/>
    <property type="project" value="UniProtKB-KW"/>
</dbReference>
<dbReference type="InterPro" id="IPR050582">
    <property type="entry name" value="HAD-like_SerB"/>
</dbReference>
<accession>A0A4Z0FBK9</accession>
<keyword evidence="2 4" id="KW-0378">Hydrolase</keyword>
<dbReference type="CDD" id="cd02612">
    <property type="entry name" value="HAD_PGPPase"/>
    <property type="match status" value="1"/>
</dbReference>
<dbReference type="RefSeq" id="WP_135281086.1">
    <property type="nucleotide sequence ID" value="NZ_SRIO01000004.1"/>
</dbReference>
<evidence type="ECO:0000256" key="2">
    <source>
        <dbReference type="ARBA" id="ARBA00022801"/>
    </source>
</evidence>
<name>A0A4Z0FBK9_9GAMM</name>
<keyword evidence="1" id="KW-0479">Metal-binding</keyword>
<proteinExistence type="predicted"/>
<dbReference type="InterPro" id="IPR036412">
    <property type="entry name" value="HAD-like_sf"/>
</dbReference>
<dbReference type="PANTHER" id="PTHR43344">
    <property type="entry name" value="PHOSPHOSERINE PHOSPHATASE"/>
    <property type="match status" value="1"/>
</dbReference>
<dbReference type="GO" id="GO:0016787">
    <property type="term" value="F:hydrolase activity"/>
    <property type="evidence" value="ECO:0007669"/>
    <property type="project" value="UniProtKB-KW"/>
</dbReference>
<dbReference type="Gene3D" id="1.20.1440.100">
    <property type="entry name" value="SG protein - dephosphorylation function"/>
    <property type="match status" value="1"/>
</dbReference>
<dbReference type="InterPro" id="IPR006385">
    <property type="entry name" value="HAD_hydro_SerB1"/>
</dbReference>
<dbReference type="EMBL" id="SRIO01000004">
    <property type="protein sequence ID" value="TFZ83207.1"/>
    <property type="molecule type" value="Genomic_DNA"/>
</dbReference>
<dbReference type="Pfam" id="PF12710">
    <property type="entry name" value="HAD"/>
    <property type="match status" value="1"/>
</dbReference>
<dbReference type="OrthoDB" id="9784466at2"/>
<comment type="caution">
    <text evidence="4">The sequence shown here is derived from an EMBL/GenBank/DDBJ whole genome shotgun (WGS) entry which is preliminary data.</text>
</comment>
<keyword evidence="5" id="KW-1185">Reference proteome</keyword>
<evidence type="ECO:0000313" key="5">
    <source>
        <dbReference type="Proteomes" id="UP000297890"/>
    </source>
</evidence>
<reference evidence="4 5" key="1">
    <citation type="journal article" date="2019" name="ISME J.">
        <title>Candidatus Macondimonas diazotrophica, a novel gammaproteobacterial genus dominating crude-oil-contaminated coastal sediments.</title>
        <authorList>
            <person name="Karthikeyan S."/>
            <person name="Konstantinidis K."/>
        </authorList>
    </citation>
    <scope>NUCLEOTIDE SEQUENCE [LARGE SCALE GENOMIC DNA]</scope>
    <source>
        <strain evidence="4 5">KTK01</strain>
    </source>
</reference>
<dbReference type="InterPro" id="IPR023214">
    <property type="entry name" value="HAD_sf"/>
</dbReference>
<sequence length="226" mass="25362">MTLALFDLDNTLLAGDSDHLWGDYLVTLGVVDGTHYRAQNQRFYDAYRAGTLDIHEFLAFALKPLADHPRERLEAWRERFVAELIGPIVLPAAQALVDQHRRQGHRTVIITATNRFVTEPIARLFGVDALIATDPEEEAGAYTGRVAGVPCYRDGKVIRLAEWLAGAQPAETWFYSDSHNDLPLLGQVEHPVAIDPDPLLEEQARQRGWPVLTLRRGEQPVPLPQD</sequence>
<gene>
    <name evidence="4" type="ORF">E4680_03885</name>
</gene>
<dbReference type="PANTHER" id="PTHR43344:SF13">
    <property type="entry name" value="PHOSPHATASE RV3661-RELATED"/>
    <property type="match status" value="1"/>
</dbReference>
<dbReference type="Proteomes" id="UP000297890">
    <property type="component" value="Unassembled WGS sequence"/>
</dbReference>
<organism evidence="4 5">
    <name type="scientific">Candidatus Macondimonas diazotrophica</name>
    <dbReference type="NCBI Taxonomy" id="2305248"/>
    <lineage>
        <taxon>Bacteria</taxon>
        <taxon>Pseudomonadati</taxon>
        <taxon>Pseudomonadota</taxon>
        <taxon>Gammaproteobacteria</taxon>
        <taxon>Chromatiales</taxon>
        <taxon>Ectothiorhodospiraceae</taxon>
        <taxon>Candidatus Macondimonas</taxon>
    </lineage>
</organism>
<dbReference type="AlphaFoldDB" id="A0A4Z0FBK9"/>
<dbReference type="Gene3D" id="3.40.50.1000">
    <property type="entry name" value="HAD superfamily/HAD-like"/>
    <property type="match status" value="1"/>
</dbReference>
<keyword evidence="3" id="KW-0460">Magnesium</keyword>